<dbReference type="InterPro" id="IPR021457">
    <property type="entry name" value="DUF3108"/>
</dbReference>
<keyword evidence="3" id="KW-1185">Reference proteome</keyword>
<proteinExistence type="predicted"/>
<evidence type="ECO:0000313" key="3">
    <source>
        <dbReference type="Proteomes" id="UP000264217"/>
    </source>
</evidence>
<comment type="caution">
    <text evidence="2">The sequence shown here is derived from an EMBL/GenBank/DDBJ whole genome shotgun (WGS) entry which is preliminary data.</text>
</comment>
<protein>
    <submittedName>
        <fullName evidence="2">DUF3108 domain-containing protein</fullName>
    </submittedName>
</protein>
<keyword evidence="1" id="KW-0732">Signal</keyword>
<evidence type="ECO:0000313" key="2">
    <source>
        <dbReference type="EMBL" id="RFZ91890.1"/>
    </source>
</evidence>
<dbReference type="Proteomes" id="UP000264217">
    <property type="component" value="Unassembled WGS sequence"/>
</dbReference>
<sequence>MKKFFSAFLLIVYSTAGAWAQEQVTKIKENAFKAGEQITYKLRYGFLSAAETVIKVEDSPLKFDGHSALHINAQAKTVGTFNFLFNVKNEYHSYIDPVTLLPYYYSETRKEAKYRHSDKVTFDHSKNIITADKGQFPFTGDVFDFLSCYYYARNIDITGLKIGEVLTLRYFLEDGIHALTITYLGKEQVKCGLGTFNCLKFSPTIIPGRIFKKNSKLYLWITDDKNRIPIKANVEIIVGSLTMDLTQASGLKYPLNPVKK</sequence>
<accession>A0A372NRJ0</accession>
<dbReference type="RefSeq" id="WP_117391603.1">
    <property type="nucleotide sequence ID" value="NZ_QWDC01000002.1"/>
</dbReference>
<organism evidence="2 3">
    <name type="scientific">Mucilaginibacter conchicola</name>
    <dbReference type="NCBI Taxonomy" id="2303333"/>
    <lineage>
        <taxon>Bacteria</taxon>
        <taxon>Pseudomonadati</taxon>
        <taxon>Bacteroidota</taxon>
        <taxon>Sphingobacteriia</taxon>
        <taxon>Sphingobacteriales</taxon>
        <taxon>Sphingobacteriaceae</taxon>
        <taxon>Mucilaginibacter</taxon>
    </lineage>
</organism>
<gene>
    <name evidence="2" type="ORF">D0C36_10595</name>
</gene>
<evidence type="ECO:0000256" key="1">
    <source>
        <dbReference type="SAM" id="SignalP"/>
    </source>
</evidence>
<dbReference type="Pfam" id="PF11306">
    <property type="entry name" value="DUF3108"/>
    <property type="match status" value="1"/>
</dbReference>
<name>A0A372NRJ0_9SPHI</name>
<dbReference type="OrthoDB" id="9808473at2"/>
<dbReference type="AlphaFoldDB" id="A0A372NRJ0"/>
<dbReference type="EMBL" id="QWDC01000002">
    <property type="protein sequence ID" value="RFZ91890.1"/>
    <property type="molecule type" value="Genomic_DNA"/>
</dbReference>
<feature type="chain" id="PRO_5017010267" evidence="1">
    <location>
        <begin position="21"/>
        <end position="260"/>
    </location>
</feature>
<reference evidence="2 3" key="1">
    <citation type="submission" date="2018-08" db="EMBL/GenBank/DDBJ databases">
        <title>Mucilaginibacter sp. MYSH2.</title>
        <authorList>
            <person name="Seo T."/>
        </authorList>
    </citation>
    <scope>NUCLEOTIDE SEQUENCE [LARGE SCALE GENOMIC DNA]</scope>
    <source>
        <strain evidence="2 3">MYSH2</strain>
    </source>
</reference>
<feature type="signal peptide" evidence="1">
    <location>
        <begin position="1"/>
        <end position="20"/>
    </location>
</feature>